<gene>
    <name evidence="2" type="ORF">M407DRAFT_242440</name>
</gene>
<proteinExistence type="predicted"/>
<dbReference type="Proteomes" id="UP000054248">
    <property type="component" value="Unassembled WGS sequence"/>
</dbReference>
<accession>A0A0C3QP22</accession>
<sequence>MQGVTQKLQGSFRTKGVRLSKERRTPRLPVSDAGGYMSRLSDLNKAPQVCIRGYLERIAISGSDRYAVSAFFSA</sequence>
<keyword evidence="3" id="KW-1185">Reference proteome</keyword>
<name>A0A0C3QP22_9AGAM</name>
<evidence type="ECO:0000313" key="3">
    <source>
        <dbReference type="Proteomes" id="UP000054248"/>
    </source>
</evidence>
<dbReference type="AlphaFoldDB" id="A0A0C3QP22"/>
<reference evidence="3" key="2">
    <citation type="submission" date="2015-01" db="EMBL/GenBank/DDBJ databases">
        <title>Evolutionary Origins and Diversification of the Mycorrhizal Mutualists.</title>
        <authorList>
            <consortium name="DOE Joint Genome Institute"/>
            <consortium name="Mycorrhizal Genomics Consortium"/>
            <person name="Kohler A."/>
            <person name="Kuo A."/>
            <person name="Nagy L.G."/>
            <person name="Floudas D."/>
            <person name="Copeland A."/>
            <person name="Barry K.W."/>
            <person name="Cichocki N."/>
            <person name="Veneault-Fourrey C."/>
            <person name="LaButti K."/>
            <person name="Lindquist E.A."/>
            <person name="Lipzen A."/>
            <person name="Lundell T."/>
            <person name="Morin E."/>
            <person name="Murat C."/>
            <person name="Riley R."/>
            <person name="Ohm R."/>
            <person name="Sun H."/>
            <person name="Tunlid A."/>
            <person name="Henrissat B."/>
            <person name="Grigoriev I.V."/>
            <person name="Hibbett D.S."/>
            <person name="Martin F."/>
        </authorList>
    </citation>
    <scope>NUCLEOTIDE SEQUENCE [LARGE SCALE GENOMIC DNA]</scope>
    <source>
        <strain evidence="3">MUT 4182</strain>
    </source>
</reference>
<dbReference type="EMBL" id="KN822977">
    <property type="protein sequence ID" value="KIO29931.1"/>
    <property type="molecule type" value="Genomic_DNA"/>
</dbReference>
<organism evidence="2 3">
    <name type="scientific">Tulasnella calospora MUT 4182</name>
    <dbReference type="NCBI Taxonomy" id="1051891"/>
    <lineage>
        <taxon>Eukaryota</taxon>
        <taxon>Fungi</taxon>
        <taxon>Dikarya</taxon>
        <taxon>Basidiomycota</taxon>
        <taxon>Agaricomycotina</taxon>
        <taxon>Agaricomycetes</taxon>
        <taxon>Cantharellales</taxon>
        <taxon>Tulasnellaceae</taxon>
        <taxon>Tulasnella</taxon>
    </lineage>
</organism>
<reference evidence="2 3" key="1">
    <citation type="submission" date="2014-04" db="EMBL/GenBank/DDBJ databases">
        <authorList>
            <consortium name="DOE Joint Genome Institute"/>
            <person name="Kuo A."/>
            <person name="Girlanda M."/>
            <person name="Perotto S."/>
            <person name="Kohler A."/>
            <person name="Nagy L.G."/>
            <person name="Floudas D."/>
            <person name="Copeland A."/>
            <person name="Barry K.W."/>
            <person name="Cichocki N."/>
            <person name="Veneault-Fourrey C."/>
            <person name="LaButti K."/>
            <person name="Lindquist E.A."/>
            <person name="Lipzen A."/>
            <person name="Lundell T."/>
            <person name="Morin E."/>
            <person name="Murat C."/>
            <person name="Sun H."/>
            <person name="Tunlid A."/>
            <person name="Henrissat B."/>
            <person name="Grigoriev I.V."/>
            <person name="Hibbett D.S."/>
            <person name="Martin F."/>
            <person name="Nordberg H.P."/>
            <person name="Cantor M.N."/>
            <person name="Hua S.X."/>
        </authorList>
    </citation>
    <scope>NUCLEOTIDE SEQUENCE [LARGE SCALE GENOMIC DNA]</scope>
    <source>
        <strain evidence="2 3">MUT 4182</strain>
    </source>
</reference>
<evidence type="ECO:0000256" key="1">
    <source>
        <dbReference type="SAM" id="MobiDB-lite"/>
    </source>
</evidence>
<dbReference type="HOGENOM" id="CLU_2689621_0_0_1"/>
<feature type="region of interest" description="Disordered" evidence="1">
    <location>
        <begin position="1"/>
        <end position="33"/>
    </location>
</feature>
<protein>
    <submittedName>
        <fullName evidence="2">Uncharacterized protein</fullName>
    </submittedName>
</protein>
<evidence type="ECO:0000313" key="2">
    <source>
        <dbReference type="EMBL" id="KIO29931.1"/>
    </source>
</evidence>
<feature type="compositionally biased region" description="Polar residues" evidence="1">
    <location>
        <begin position="1"/>
        <end position="12"/>
    </location>
</feature>